<keyword evidence="3 7" id="KW-0456">Lyase</keyword>
<dbReference type="GO" id="GO:0005739">
    <property type="term" value="C:mitochondrion"/>
    <property type="evidence" value="ECO:0007669"/>
    <property type="project" value="TreeGrafter"/>
</dbReference>
<dbReference type="InterPro" id="IPR000362">
    <property type="entry name" value="Fumarate_lyase_fam"/>
</dbReference>
<dbReference type="AlphaFoldDB" id="A0AAV9PML4"/>
<dbReference type="RefSeq" id="XP_064663689.1">
    <property type="nucleotide sequence ID" value="XM_064797455.1"/>
</dbReference>
<dbReference type="InterPro" id="IPR020557">
    <property type="entry name" value="Fumarate_lyase_CS"/>
</dbReference>
<evidence type="ECO:0000256" key="2">
    <source>
        <dbReference type="ARBA" id="ARBA00012921"/>
    </source>
</evidence>
<dbReference type="SUPFAM" id="SSF48557">
    <property type="entry name" value="L-aspartase-like"/>
    <property type="match status" value="1"/>
</dbReference>
<gene>
    <name evidence="7" type="primary">FUM1</name>
    <name evidence="7" type="ORF">LTR77_000188</name>
</gene>
<evidence type="ECO:0000313" key="7">
    <source>
        <dbReference type="EMBL" id="KAK5175051.1"/>
    </source>
</evidence>
<evidence type="ECO:0000259" key="5">
    <source>
        <dbReference type="Pfam" id="PF00206"/>
    </source>
</evidence>
<dbReference type="GO" id="GO:0004333">
    <property type="term" value="F:fumarate hydratase activity"/>
    <property type="evidence" value="ECO:0007669"/>
    <property type="project" value="UniProtKB-EC"/>
</dbReference>
<dbReference type="InterPro" id="IPR008948">
    <property type="entry name" value="L-Aspartase-like"/>
</dbReference>
<dbReference type="NCBIfam" id="NF008909">
    <property type="entry name" value="PRK12273.1"/>
    <property type="match status" value="1"/>
</dbReference>
<comment type="similarity">
    <text evidence="1">Belongs to the class-II fumarase/aspartase family. Fumarase subfamily.</text>
</comment>
<dbReference type="Pfam" id="PF10415">
    <property type="entry name" value="FumaraseC_C"/>
    <property type="match status" value="1"/>
</dbReference>
<protein>
    <recommendedName>
        <fullName evidence="2">fumarate hydratase</fullName>
        <ecNumber evidence="2">4.2.1.2</ecNumber>
    </recommendedName>
</protein>
<dbReference type="PRINTS" id="PR00149">
    <property type="entry name" value="FUMRATELYASE"/>
</dbReference>
<comment type="caution">
    <text evidence="7">The sequence shown here is derived from an EMBL/GenBank/DDBJ whole genome shotgun (WGS) entry which is preliminary data.</text>
</comment>
<dbReference type="EC" id="4.2.1.2" evidence="2"/>
<dbReference type="Gene3D" id="1.10.40.30">
    <property type="entry name" value="Fumarase/aspartase (C-terminal domain)"/>
    <property type="match status" value="1"/>
</dbReference>
<evidence type="ECO:0000313" key="8">
    <source>
        <dbReference type="Proteomes" id="UP001337655"/>
    </source>
</evidence>
<name>A0AAV9PML4_9PEZI</name>
<evidence type="ECO:0000256" key="1">
    <source>
        <dbReference type="ARBA" id="ARBA00009084"/>
    </source>
</evidence>
<dbReference type="InterPro" id="IPR022761">
    <property type="entry name" value="Fumarate_lyase_N"/>
</dbReference>
<sequence>MAASTRAETDAFGEVQVESDKYWGAQTQRSLGNFKINQPQDRMPPPIVRAFGILKGAAATVNMKFGLDPKLGKAIQQAASEVASLKLADHFPLVVWQTGSGTQSNMNANEVISNRAIEILGGTMGSKKPVHPNDHVNMSASSNDTFPTVMHIAAVLEFEEELIPSLKALRHALNAKAEEFDKIIKIGRTHLQDATPLTLGQEFSGYVTQLDFGLKRLESALPHLRMLAQGGTAVGTGLNTFKGFAEDIASEVTKMTGHDFITAPNKFEALAAHDAIVEAHGQLNTLATSLFKIAQDIRFLGSGPRCGLGELKLPENEPGSSIMPGKVNPTQCESLTMLCCQVFGNQAAVTFAGSQGNFELNVFKPVMIRNLLHSARLLTDGMHSFREHLVEGMEADEKRINALLHESLMLVTCLNPVIGYDMASKVAKNAHKKGLTLKESAMELEALSEEKFDEIVRPELMIAPGERK</sequence>
<dbReference type="PANTHER" id="PTHR11444:SF1">
    <property type="entry name" value="FUMARATE HYDRATASE, MITOCHONDRIAL"/>
    <property type="match status" value="1"/>
</dbReference>
<dbReference type="EMBL" id="JAVRRT010000001">
    <property type="protein sequence ID" value="KAK5175051.1"/>
    <property type="molecule type" value="Genomic_DNA"/>
</dbReference>
<dbReference type="Pfam" id="PF00206">
    <property type="entry name" value="Lyase_1"/>
    <property type="match status" value="1"/>
</dbReference>
<organism evidence="7 8">
    <name type="scientific">Saxophila tyrrhenica</name>
    <dbReference type="NCBI Taxonomy" id="1690608"/>
    <lineage>
        <taxon>Eukaryota</taxon>
        <taxon>Fungi</taxon>
        <taxon>Dikarya</taxon>
        <taxon>Ascomycota</taxon>
        <taxon>Pezizomycotina</taxon>
        <taxon>Dothideomycetes</taxon>
        <taxon>Dothideomycetidae</taxon>
        <taxon>Mycosphaerellales</taxon>
        <taxon>Extremaceae</taxon>
        <taxon>Saxophila</taxon>
    </lineage>
</organism>
<evidence type="ECO:0000256" key="3">
    <source>
        <dbReference type="ARBA" id="ARBA00023239"/>
    </source>
</evidence>
<dbReference type="HAMAP" id="MF_00743">
    <property type="entry name" value="FumaraseC"/>
    <property type="match status" value="1"/>
</dbReference>
<dbReference type="GeneID" id="89921539"/>
<dbReference type="NCBIfam" id="TIGR00979">
    <property type="entry name" value="fumC_II"/>
    <property type="match status" value="1"/>
</dbReference>
<dbReference type="FunFam" id="1.10.40.30:FF:000002">
    <property type="entry name" value="Fumarate hydratase class II"/>
    <property type="match status" value="1"/>
</dbReference>
<comment type="function">
    <text evidence="4">Catalyzes the reversible stereospecific interconversion of fumarate to L-malate. In mitochondrion, catalyzes the hydration of fumarate to L-malate in the tricarboxylic acid (TCA) cycle to facilitate a transition step in the production of energy in the form of NADH. In cytoplasm and nucleus, involved in DNA repair in response to DNA damage: following DNA double-strand breaks (DSBs), translocates from the cytosol to the nucleus and promotes DNA repair by catalyzing the dehydration of L-malate to fumarate.</text>
</comment>
<evidence type="ECO:0000259" key="6">
    <source>
        <dbReference type="Pfam" id="PF10415"/>
    </source>
</evidence>
<dbReference type="InterPro" id="IPR005677">
    <property type="entry name" value="Fum_hydII"/>
</dbReference>
<evidence type="ECO:0000256" key="4">
    <source>
        <dbReference type="ARBA" id="ARBA00056821"/>
    </source>
</evidence>
<dbReference type="FunFam" id="1.20.200.10:FF:000001">
    <property type="entry name" value="Fumarate hydratase, mitochondrial"/>
    <property type="match status" value="1"/>
</dbReference>
<proteinExistence type="inferred from homology"/>
<dbReference type="InterPro" id="IPR018951">
    <property type="entry name" value="Fumarase_C_C"/>
</dbReference>
<dbReference type="PROSITE" id="PS00163">
    <property type="entry name" value="FUMARATE_LYASES"/>
    <property type="match status" value="1"/>
</dbReference>
<dbReference type="InterPro" id="IPR024083">
    <property type="entry name" value="Fumarase/histidase_N"/>
</dbReference>
<dbReference type="Gene3D" id="1.20.200.10">
    <property type="entry name" value="Fumarase/aspartase (Central domain)"/>
    <property type="match status" value="1"/>
</dbReference>
<keyword evidence="8" id="KW-1185">Reference proteome</keyword>
<dbReference type="FunFam" id="1.10.275.10:FF:000001">
    <property type="entry name" value="Fumarate hydratase, mitochondrial"/>
    <property type="match status" value="1"/>
</dbReference>
<dbReference type="GO" id="GO:0006106">
    <property type="term" value="P:fumarate metabolic process"/>
    <property type="evidence" value="ECO:0007669"/>
    <property type="project" value="InterPro"/>
</dbReference>
<dbReference type="PRINTS" id="PR00145">
    <property type="entry name" value="ARGSUCLYASE"/>
</dbReference>
<dbReference type="CDD" id="cd01362">
    <property type="entry name" value="Fumarase_classII"/>
    <property type="match status" value="1"/>
</dbReference>
<dbReference type="GO" id="GO:0006099">
    <property type="term" value="P:tricarboxylic acid cycle"/>
    <property type="evidence" value="ECO:0007669"/>
    <property type="project" value="InterPro"/>
</dbReference>
<dbReference type="PANTHER" id="PTHR11444">
    <property type="entry name" value="ASPARTATEAMMONIA/ARGININOSUCCINATE/ADENYLOSUCCINATE LYASE"/>
    <property type="match status" value="1"/>
</dbReference>
<dbReference type="GO" id="GO:0006108">
    <property type="term" value="P:malate metabolic process"/>
    <property type="evidence" value="ECO:0007669"/>
    <property type="project" value="TreeGrafter"/>
</dbReference>
<dbReference type="Proteomes" id="UP001337655">
    <property type="component" value="Unassembled WGS sequence"/>
</dbReference>
<reference evidence="7 8" key="1">
    <citation type="submission" date="2023-08" db="EMBL/GenBank/DDBJ databases">
        <title>Black Yeasts Isolated from many extreme environments.</title>
        <authorList>
            <person name="Coleine C."/>
            <person name="Stajich J.E."/>
            <person name="Selbmann L."/>
        </authorList>
    </citation>
    <scope>NUCLEOTIDE SEQUENCE [LARGE SCALE GENOMIC DNA]</scope>
    <source>
        <strain evidence="7 8">CCFEE 5935</strain>
    </source>
</reference>
<accession>A0AAV9PML4</accession>
<feature type="domain" description="Fumarase C C-terminal" evidence="6">
    <location>
        <begin position="410"/>
        <end position="462"/>
    </location>
</feature>
<feature type="domain" description="Fumarate lyase N-terminal" evidence="5">
    <location>
        <begin position="13"/>
        <end position="344"/>
    </location>
</feature>
<dbReference type="Gene3D" id="1.10.275.10">
    <property type="entry name" value="Fumarase/aspartase (N-terminal domain)"/>
    <property type="match status" value="1"/>
</dbReference>